<reference evidence="1" key="1">
    <citation type="submission" date="2021-12" db="EMBL/GenBank/DDBJ databases">
        <authorList>
            <person name="Zaccaron A."/>
            <person name="Stergiopoulos I."/>
        </authorList>
    </citation>
    <scope>NUCLEOTIDE SEQUENCE</scope>
    <source>
        <strain evidence="1">Race5_Kim</strain>
    </source>
</reference>
<sequence length="231" mass="25993">MAGPDAAVAIRSFAKAKLHLDYPYMPVAAIEELLDRCETDTKAVIEKQKPVMVEIKSRVSFFSLPAELRNVIYELATTPGPDSSVKEEQHARRHCSPNIPAIIQSSQRLRNEALPIYYGMNSFKVYFCCIRESQVRYFDILQTQEWLRSIGKTSAAMIKKFGIEVEVEAAVRSSHHMFGALCARLGCTEQQLTDGVTPGKWNQDLLRKALPTALTELGIAEGSIKFQIKEW</sequence>
<accession>A0A9Q8PGL0</accession>
<organism evidence="1 2">
    <name type="scientific">Passalora fulva</name>
    <name type="common">Tomato leaf mold</name>
    <name type="synonym">Cladosporium fulvum</name>
    <dbReference type="NCBI Taxonomy" id="5499"/>
    <lineage>
        <taxon>Eukaryota</taxon>
        <taxon>Fungi</taxon>
        <taxon>Dikarya</taxon>
        <taxon>Ascomycota</taxon>
        <taxon>Pezizomycotina</taxon>
        <taxon>Dothideomycetes</taxon>
        <taxon>Dothideomycetidae</taxon>
        <taxon>Mycosphaerellales</taxon>
        <taxon>Mycosphaerellaceae</taxon>
        <taxon>Fulvia</taxon>
    </lineage>
</organism>
<dbReference type="PANTHER" id="PTHR42085">
    <property type="entry name" value="F-BOX DOMAIN-CONTAINING PROTEIN"/>
    <property type="match status" value="1"/>
</dbReference>
<dbReference type="Proteomes" id="UP000756132">
    <property type="component" value="Chromosome 9"/>
</dbReference>
<dbReference type="PANTHER" id="PTHR42085:SF2">
    <property type="entry name" value="F-BOX DOMAIN-CONTAINING PROTEIN"/>
    <property type="match status" value="1"/>
</dbReference>
<dbReference type="OrthoDB" id="3645350at2759"/>
<evidence type="ECO:0000313" key="1">
    <source>
        <dbReference type="EMBL" id="UJO22027.1"/>
    </source>
</evidence>
<gene>
    <name evidence="1" type="ORF">CLAFUR5_09313</name>
</gene>
<dbReference type="GeneID" id="71989191"/>
<reference evidence="1" key="2">
    <citation type="journal article" date="2022" name="Microb. Genom.">
        <title>A chromosome-scale genome assembly of the tomato pathogen Cladosporium fulvum reveals a compartmentalized genome architecture and the presence of a dispensable chromosome.</title>
        <authorList>
            <person name="Zaccaron A.Z."/>
            <person name="Chen L.H."/>
            <person name="Samaras A."/>
            <person name="Stergiopoulos I."/>
        </authorList>
    </citation>
    <scope>NUCLEOTIDE SEQUENCE</scope>
    <source>
        <strain evidence="1">Race5_Kim</strain>
    </source>
</reference>
<dbReference type="RefSeq" id="XP_047766393.1">
    <property type="nucleotide sequence ID" value="XM_047908461.1"/>
</dbReference>
<dbReference type="AlphaFoldDB" id="A0A9Q8PGL0"/>
<evidence type="ECO:0000313" key="2">
    <source>
        <dbReference type="Proteomes" id="UP000756132"/>
    </source>
</evidence>
<protein>
    <submittedName>
        <fullName evidence="1">Uncharacterized protein</fullName>
    </submittedName>
</protein>
<proteinExistence type="predicted"/>
<dbReference type="InterPro" id="IPR038883">
    <property type="entry name" value="AN11006-like"/>
</dbReference>
<keyword evidence="2" id="KW-1185">Reference proteome</keyword>
<name>A0A9Q8PGL0_PASFU</name>
<dbReference type="KEGG" id="ffu:CLAFUR5_09313"/>
<dbReference type="EMBL" id="CP090171">
    <property type="protein sequence ID" value="UJO22027.1"/>
    <property type="molecule type" value="Genomic_DNA"/>
</dbReference>